<protein>
    <submittedName>
        <fullName evidence="4">Uncharacterized protein</fullName>
    </submittedName>
</protein>
<proteinExistence type="predicted"/>
<evidence type="ECO:0000256" key="1">
    <source>
        <dbReference type="SAM" id="MobiDB-lite"/>
    </source>
</evidence>
<dbReference type="EMBL" id="VXIV02002418">
    <property type="protein sequence ID" value="KAF6025862.1"/>
    <property type="molecule type" value="Genomic_DNA"/>
</dbReference>
<dbReference type="EMBL" id="VXIV02000101">
    <property type="protein sequence ID" value="KAF6040794.1"/>
    <property type="molecule type" value="Genomic_DNA"/>
</dbReference>
<evidence type="ECO:0000313" key="4">
    <source>
        <dbReference type="EMBL" id="KAF6040794.1"/>
    </source>
</evidence>
<evidence type="ECO:0000313" key="5">
    <source>
        <dbReference type="Proteomes" id="UP000593567"/>
    </source>
</evidence>
<dbReference type="AlphaFoldDB" id="A0A7J7KRI7"/>
<keyword evidence="5" id="KW-1185">Reference proteome</keyword>
<feature type="region of interest" description="Disordered" evidence="1">
    <location>
        <begin position="1"/>
        <end position="79"/>
    </location>
</feature>
<dbReference type="Proteomes" id="UP000593567">
    <property type="component" value="Unassembled WGS sequence"/>
</dbReference>
<feature type="compositionally biased region" description="Low complexity" evidence="1">
    <location>
        <begin position="20"/>
        <end position="31"/>
    </location>
</feature>
<evidence type="ECO:0000313" key="2">
    <source>
        <dbReference type="EMBL" id="KAF6024908.1"/>
    </source>
</evidence>
<feature type="compositionally biased region" description="Polar residues" evidence="1">
    <location>
        <begin position="48"/>
        <end position="57"/>
    </location>
</feature>
<comment type="caution">
    <text evidence="4">The sequence shown here is derived from an EMBL/GenBank/DDBJ whole genome shotgun (WGS) entry which is preliminary data.</text>
</comment>
<gene>
    <name evidence="4" type="ORF">EB796_000898</name>
    <name evidence="3" type="ORF">EB796_015834</name>
    <name evidence="2" type="ORF">EB796_016782</name>
</gene>
<evidence type="ECO:0000313" key="3">
    <source>
        <dbReference type="EMBL" id="KAF6025862.1"/>
    </source>
</evidence>
<accession>A0A7J7KRI7</accession>
<reference evidence="4 5" key="1">
    <citation type="submission" date="2019-09" db="EMBL/GenBank/DDBJ databases">
        <authorList>
            <person name="Raiko M."/>
            <person name="Komissarov A."/>
            <person name="Rhodes A."/>
            <person name="Kliver S."/>
            <person name="Lim-Fong G."/>
            <person name="Kwan J."/>
            <person name="O'Brien S.J."/>
            <person name="Lopez J.V."/>
        </authorList>
    </citation>
    <scope>NUCLEOTIDE SEQUENCE [LARGE SCALE GENOMIC DNA]</scope>
    <source>
        <strain evidence="4">Kwan_BN1</strain>
    </source>
</reference>
<dbReference type="EMBL" id="VXIV02002514">
    <property type="protein sequence ID" value="KAF6024908.1"/>
    <property type="molecule type" value="Genomic_DNA"/>
</dbReference>
<organism evidence="4 5">
    <name type="scientific">Bugula neritina</name>
    <name type="common">Brown bryozoan</name>
    <name type="synonym">Sertularia neritina</name>
    <dbReference type="NCBI Taxonomy" id="10212"/>
    <lineage>
        <taxon>Eukaryota</taxon>
        <taxon>Metazoa</taxon>
        <taxon>Spiralia</taxon>
        <taxon>Lophotrochozoa</taxon>
        <taxon>Bryozoa</taxon>
        <taxon>Gymnolaemata</taxon>
        <taxon>Cheilostomatida</taxon>
        <taxon>Flustrina</taxon>
        <taxon>Buguloidea</taxon>
        <taxon>Bugulidae</taxon>
        <taxon>Bugula</taxon>
    </lineage>
</organism>
<feature type="compositionally biased region" description="Polar residues" evidence="1">
    <location>
        <begin position="68"/>
        <end position="79"/>
    </location>
</feature>
<dbReference type="OrthoDB" id="6285487at2759"/>
<reference evidence="4 5" key="2">
    <citation type="submission" date="2020-06" db="EMBL/GenBank/DDBJ databases">
        <title>Draft genome of Bugula neritina, a colonial animal packing powerful symbionts and potential medicines.</title>
        <authorList>
            <person name="Rayko M."/>
        </authorList>
    </citation>
    <scope>NUCLEOTIDE SEQUENCE [LARGE SCALE GENOMIC DNA]</scope>
    <source>
        <strain evidence="4">Kwan_BN1</strain>
    </source>
</reference>
<sequence length="79" mass="8498">MSYKSRESPSYTHLGGATNSLSSSRASSRCSEVSEDAEPYAVRDTADNSRTTPSGPNSVGAKSRIPLSRNSSIRKPSYR</sequence>
<name>A0A7J7KRI7_BUGNE</name>